<protein>
    <submittedName>
        <fullName evidence="2">NAD(P)-dependent dehydrogenase (Short-subunit alcohol dehydrogenase family)</fullName>
    </submittedName>
</protein>
<dbReference type="PANTHER" id="PTHR45458">
    <property type="entry name" value="SHORT-CHAIN DEHYDROGENASE/REDUCTASE SDR"/>
    <property type="match status" value="1"/>
</dbReference>
<accession>A0A4R6Y3C3</accession>
<organism evidence="2 3">
    <name type="scientific">Marinicella litoralis</name>
    <dbReference type="NCBI Taxonomy" id="644220"/>
    <lineage>
        <taxon>Bacteria</taxon>
        <taxon>Pseudomonadati</taxon>
        <taxon>Pseudomonadota</taxon>
        <taxon>Gammaproteobacteria</taxon>
        <taxon>Lysobacterales</taxon>
        <taxon>Marinicellaceae</taxon>
        <taxon>Marinicella</taxon>
    </lineage>
</organism>
<dbReference type="Pfam" id="PF00106">
    <property type="entry name" value="adh_short"/>
    <property type="match status" value="1"/>
</dbReference>
<keyword evidence="3" id="KW-1185">Reference proteome</keyword>
<dbReference type="EMBL" id="SNZB01000001">
    <property type="protein sequence ID" value="TDR23548.1"/>
    <property type="molecule type" value="Genomic_DNA"/>
</dbReference>
<comment type="similarity">
    <text evidence="1">Belongs to the short-chain dehydrogenases/reductases (SDR) family.</text>
</comment>
<dbReference type="Proteomes" id="UP000295724">
    <property type="component" value="Unassembled WGS sequence"/>
</dbReference>
<evidence type="ECO:0000256" key="1">
    <source>
        <dbReference type="RuleBase" id="RU000363"/>
    </source>
</evidence>
<evidence type="ECO:0000313" key="3">
    <source>
        <dbReference type="Proteomes" id="UP000295724"/>
    </source>
</evidence>
<gene>
    <name evidence="2" type="ORF">C8D91_0411</name>
</gene>
<dbReference type="PRINTS" id="PR00080">
    <property type="entry name" value="SDRFAMILY"/>
</dbReference>
<dbReference type="CDD" id="cd05325">
    <property type="entry name" value="carb_red_sniffer_like_SDR_c"/>
    <property type="match status" value="1"/>
</dbReference>
<dbReference type="SUPFAM" id="SSF51735">
    <property type="entry name" value="NAD(P)-binding Rossmann-fold domains"/>
    <property type="match status" value="1"/>
</dbReference>
<name>A0A4R6Y3C3_9GAMM</name>
<dbReference type="PANTHER" id="PTHR45458:SF1">
    <property type="entry name" value="SHORT CHAIN DEHYDROGENASE"/>
    <property type="match status" value="1"/>
</dbReference>
<dbReference type="OrthoDB" id="9785826at2"/>
<comment type="caution">
    <text evidence="2">The sequence shown here is derived from an EMBL/GenBank/DDBJ whole genome shotgun (WGS) entry which is preliminary data.</text>
</comment>
<dbReference type="InterPro" id="IPR002347">
    <property type="entry name" value="SDR_fam"/>
</dbReference>
<reference evidence="2 3" key="1">
    <citation type="submission" date="2019-03" db="EMBL/GenBank/DDBJ databases">
        <title>Genomic Encyclopedia of Type Strains, Phase IV (KMG-IV): sequencing the most valuable type-strain genomes for metagenomic binning, comparative biology and taxonomic classification.</title>
        <authorList>
            <person name="Goeker M."/>
        </authorList>
    </citation>
    <scope>NUCLEOTIDE SEQUENCE [LARGE SCALE GENOMIC DNA]</scope>
    <source>
        <strain evidence="2 3">DSM 25488</strain>
    </source>
</reference>
<dbReference type="InterPro" id="IPR052184">
    <property type="entry name" value="SDR_enzymes"/>
</dbReference>
<evidence type="ECO:0000313" key="2">
    <source>
        <dbReference type="EMBL" id="TDR23548.1"/>
    </source>
</evidence>
<sequence length="220" mass="23462">MKNILVTGANRGIGLALCRQLKAQCQNVFAVCRSSSPELEQLGVQTISGIDVTDDDSLAKLNQQLGDTDIDILINNAGILANNVLGEIDYQSVMQQFAVNAIGPLKVTESLLSFLHPGSKVLIVTSRMGSMSDNDSGGQYGYRMSKAAVNMAGTSLAVDLKPKGIAVGLLHPGYVKTDMTGKQGFVDTTHSAKGLLARIEELNLDNTGAFWHADGEQLPW</sequence>
<dbReference type="GO" id="GO:0016616">
    <property type="term" value="F:oxidoreductase activity, acting on the CH-OH group of donors, NAD or NADP as acceptor"/>
    <property type="evidence" value="ECO:0007669"/>
    <property type="project" value="TreeGrafter"/>
</dbReference>
<proteinExistence type="inferred from homology"/>
<dbReference type="AlphaFoldDB" id="A0A4R6Y3C3"/>
<dbReference type="InterPro" id="IPR036291">
    <property type="entry name" value="NAD(P)-bd_dom_sf"/>
</dbReference>
<dbReference type="Gene3D" id="3.40.50.720">
    <property type="entry name" value="NAD(P)-binding Rossmann-like Domain"/>
    <property type="match status" value="1"/>
</dbReference>
<dbReference type="PRINTS" id="PR00081">
    <property type="entry name" value="GDHRDH"/>
</dbReference>
<dbReference type="RefSeq" id="WP_099017820.1">
    <property type="nucleotide sequence ID" value="NZ_NIHB01000001.1"/>
</dbReference>